<dbReference type="RefSeq" id="WP_087488708.1">
    <property type="nucleotide sequence ID" value="NZ_CP015579.1"/>
</dbReference>
<feature type="binding site" evidence="6">
    <location>
        <position position="149"/>
    </location>
    <ligand>
        <name>FMN</name>
        <dbReference type="ChEBI" id="CHEBI:58210"/>
    </ligand>
</feature>
<evidence type="ECO:0000256" key="6">
    <source>
        <dbReference type="PIRSR" id="PIRSR000337-1"/>
    </source>
</evidence>
<dbReference type="KEGG" id="tci:A7K98_11540"/>
<reference evidence="10 11" key="1">
    <citation type="submission" date="2016-05" db="EMBL/GenBank/DDBJ databases">
        <title>Complete genome sequence of two 2,5-diketo-D-glunonic acid producing strain Tatumella citrea.</title>
        <authorList>
            <person name="Duan C."/>
            <person name="Yang J."/>
            <person name="Yang S."/>
        </authorList>
    </citation>
    <scope>NUCLEOTIDE SEQUENCE [LARGE SCALE GENOMIC DNA]</scope>
    <source>
        <strain evidence="9 10">ATCC 39140</strain>
        <strain evidence="8 11">DSM 13699</strain>
    </source>
</reference>
<gene>
    <name evidence="8" type="ORF">A7K98_11540</name>
    <name evidence="9" type="ORF">A7K99_11540</name>
</gene>
<dbReference type="Gene3D" id="3.20.20.30">
    <property type="entry name" value="Luciferase-like domain"/>
    <property type="match status" value="1"/>
</dbReference>
<feature type="binding site" evidence="6">
    <location>
        <position position="153"/>
    </location>
    <ligand>
        <name>FMN</name>
        <dbReference type="ChEBI" id="CHEBI:58210"/>
    </ligand>
</feature>
<feature type="domain" description="Luciferase-like" evidence="7">
    <location>
        <begin position="22"/>
        <end position="386"/>
    </location>
</feature>
<evidence type="ECO:0000256" key="4">
    <source>
        <dbReference type="ARBA" id="ARBA00023033"/>
    </source>
</evidence>
<accession>A0A1Y0LLM0</accession>
<evidence type="ECO:0000256" key="1">
    <source>
        <dbReference type="ARBA" id="ARBA00022630"/>
    </source>
</evidence>
<dbReference type="GO" id="GO:0016705">
    <property type="term" value="F:oxidoreductase activity, acting on paired donors, with incorporation or reduction of molecular oxygen"/>
    <property type="evidence" value="ECO:0007669"/>
    <property type="project" value="InterPro"/>
</dbReference>
<evidence type="ECO:0000259" key="7">
    <source>
        <dbReference type="Pfam" id="PF00296"/>
    </source>
</evidence>
<dbReference type="OrthoDB" id="6133319at2"/>
<dbReference type="EMBL" id="CP015579">
    <property type="protein sequence ID" value="ARU94348.1"/>
    <property type="molecule type" value="Genomic_DNA"/>
</dbReference>
<feature type="binding site" evidence="6">
    <location>
        <position position="223"/>
    </location>
    <ligand>
        <name>FMN</name>
        <dbReference type="ChEBI" id="CHEBI:58210"/>
    </ligand>
</feature>
<dbReference type="InterPro" id="IPR036661">
    <property type="entry name" value="Luciferase-like_sf"/>
</dbReference>
<dbReference type="PIRSF" id="PIRSF000337">
    <property type="entry name" value="NTA_MOA"/>
    <property type="match status" value="1"/>
</dbReference>
<evidence type="ECO:0000256" key="5">
    <source>
        <dbReference type="ARBA" id="ARBA00033748"/>
    </source>
</evidence>
<dbReference type="Proteomes" id="UP000195729">
    <property type="component" value="Chromosome"/>
</dbReference>
<dbReference type="AlphaFoldDB" id="A0A1Y0LLM0"/>
<dbReference type="SUPFAM" id="SSF51679">
    <property type="entry name" value="Bacterial luciferase-like"/>
    <property type="match status" value="1"/>
</dbReference>
<dbReference type="InterPro" id="IPR011251">
    <property type="entry name" value="Luciferase-like_dom"/>
</dbReference>
<dbReference type="CDD" id="cd01095">
    <property type="entry name" value="Nitrilotriacetate_monoxgenase"/>
    <property type="match status" value="1"/>
</dbReference>
<keyword evidence="3" id="KW-0560">Oxidoreductase</keyword>
<evidence type="ECO:0000313" key="10">
    <source>
        <dbReference type="Proteomes" id="UP000195729"/>
    </source>
</evidence>
<evidence type="ECO:0000313" key="9">
    <source>
        <dbReference type="EMBL" id="ARU98388.1"/>
    </source>
</evidence>
<evidence type="ECO:0000256" key="3">
    <source>
        <dbReference type="ARBA" id="ARBA00023002"/>
    </source>
</evidence>
<dbReference type="NCBIfam" id="TIGR03860">
    <property type="entry name" value="FMN_nitrolo"/>
    <property type="match status" value="1"/>
</dbReference>
<proteinExistence type="inferred from homology"/>
<evidence type="ECO:0000313" key="8">
    <source>
        <dbReference type="EMBL" id="ARU94348.1"/>
    </source>
</evidence>
<comment type="similarity">
    <text evidence="5">Belongs to the NtaA/SnaA/DszA monooxygenase family.</text>
</comment>
<organism evidence="8 11">
    <name type="scientific">Tatumella citrea</name>
    <name type="common">Pantoea citrea</name>
    <dbReference type="NCBI Taxonomy" id="53336"/>
    <lineage>
        <taxon>Bacteria</taxon>
        <taxon>Pseudomonadati</taxon>
        <taxon>Pseudomonadota</taxon>
        <taxon>Gammaproteobacteria</taxon>
        <taxon>Enterobacterales</taxon>
        <taxon>Erwiniaceae</taxon>
        <taxon>Tatumella</taxon>
    </lineage>
</organism>
<protein>
    <submittedName>
        <fullName evidence="8">Monooxygenase</fullName>
    </submittedName>
</protein>
<evidence type="ECO:0000256" key="2">
    <source>
        <dbReference type="ARBA" id="ARBA00022643"/>
    </source>
</evidence>
<sequence length="443" mass="50072">MSSRQLILNLFFYNPQGDYRFSWRHPAAADQQIFSLEYYRQLAAQAEAATLDNIFIADHYSVWDSVPSGLTEYSNLRLEPLTLLSALAAVTQNIGLMGTASTTYHDPYNLARFIASMDWISEGRVSWNIVTSWLPEEAANFGRDTLPSHQDRYQRAAEFIRVVTQLWDSWQDDALLFNKQTGVIADPDKVHIVNHQGDYFRVRGPLNVPRPPQGRPVLVQAGSSDAGKQLAAQYADMHFVFIRSIEQGLAYREDMNQRLLSVGRQPESLKIIAGVLPVVIRYEEEKAQRLALNRQLSGDEMAIDLLSSYLKIDLRQYPRDLPLPELPDVENFDGIRTLLEVIKGYDPSMPLIEIGRQLLQSSDSWLLAGTAEEIADQLTAIFDSGAADGFNLMFPYLPTDFENFTREVVPLLKQRGVMRQQYAAGNLREKLGLPAIANQFVQG</sequence>
<dbReference type="PANTHER" id="PTHR30011:SF16">
    <property type="entry name" value="C2H2 FINGER DOMAIN TRANSCRIPTION FACTOR (EUROFUNG)-RELATED"/>
    <property type="match status" value="1"/>
</dbReference>
<feature type="binding site" evidence="6">
    <location>
        <position position="224"/>
    </location>
    <ligand>
        <name>FMN</name>
        <dbReference type="ChEBI" id="CHEBI:58210"/>
    </ligand>
</feature>
<dbReference type="Proteomes" id="UP000195814">
    <property type="component" value="Chromosome"/>
</dbReference>
<keyword evidence="10" id="KW-1185">Reference proteome</keyword>
<keyword evidence="2 6" id="KW-0288">FMN</keyword>
<keyword evidence="1 6" id="KW-0285">Flavoprotein</keyword>
<dbReference type="Pfam" id="PF00296">
    <property type="entry name" value="Bac_luciferase"/>
    <property type="match status" value="1"/>
</dbReference>
<feature type="binding site" evidence="6">
    <location>
        <position position="58"/>
    </location>
    <ligand>
        <name>FMN</name>
        <dbReference type="ChEBI" id="CHEBI:58210"/>
    </ligand>
</feature>
<keyword evidence="4 8" id="KW-0503">Monooxygenase</keyword>
<evidence type="ECO:0000313" key="11">
    <source>
        <dbReference type="Proteomes" id="UP000195814"/>
    </source>
</evidence>
<dbReference type="InterPro" id="IPR016215">
    <property type="entry name" value="NTA_MOA"/>
</dbReference>
<dbReference type="GO" id="GO:0004497">
    <property type="term" value="F:monooxygenase activity"/>
    <property type="evidence" value="ECO:0007669"/>
    <property type="project" value="UniProtKB-KW"/>
</dbReference>
<dbReference type="EMBL" id="CP015581">
    <property type="protein sequence ID" value="ARU98388.1"/>
    <property type="molecule type" value="Genomic_DNA"/>
</dbReference>
<name>A0A1Y0LLM0_TATCI</name>
<dbReference type="InterPro" id="IPR051260">
    <property type="entry name" value="Diverse_substr_monoxygenases"/>
</dbReference>
<feature type="binding site" evidence="6">
    <location>
        <position position="99"/>
    </location>
    <ligand>
        <name>FMN</name>
        <dbReference type="ChEBI" id="CHEBI:58210"/>
    </ligand>
</feature>
<dbReference type="PANTHER" id="PTHR30011">
    <property type="entry name" value="ALKANESULFONATE MONOOXYGENASE-RELATED"/>
    <property type="match status" value="1"/>
</dbReference>